<evidence type="ECO:0000256" key="4">
    <source>
        <dbReference type="ARBA" id="ARBA00023268"/>
    </source>
</evidence>
<dbReference type="SUPFAM" id="SSF51316">
    <property type="entry name" value="Mss4-like"/>
    <property type="match status" value="1"/>
</dbReference>
<evidence type="ECO:0000256" key="8">
    <source>
        <dbReference type="ARBA" id="ARBA00048782"/>
    </source>
</evidence>
<dbReference type="Pfam" id="PF01641">
    <property type="entry name" value="SelR"/>
    <property type="match status" value="1"/>
</dbReference>
<dbReference type="GO" id="GO:0005737">
    <property type="term" value="C:cytoplasm"/>
    <property type="evidence" value="ECO:0007669"/>
    <property type="project" value="TreeGrafter"/>
</dbReference>
<proteinExistence type="inferred from homology"/>
<comment type="similarity">
    <text evidence="10">Belongs to the MsrA Met sulfoxide reductase family.</text>
</comment>
<dbReference type="PANTHER" id="PTHR10173:SF59">
    <property type="entry name" value="PEPTIDE METHIONINE SULFOXIDE REDUCTASE MSRA_MSRB"/>
    <property type="match status" value="1"/>
</dbReference>
<dbReference type="Gene3D" id="3.30.1060.10">
    <property type="entry name" value="Peptide methionine sulphoxide reductase MsrA"/>
    <property type="match status" value="1"/>
</dbReference>
<feature type="active site" evidence="10">
    <location>
        <position position="293"/>
    </location>
</feature>
<gene>
    <name evidence="9" type="primary">msrB</name>
    <name evidence="10" type="synonym">msrA</name>
    <name evidence="14" type="ORF">FHS24_000109</name>
</gene>
<keyword evidence="3 9" id="KW-0560">Oxidoreductase</keyword>
<dbReference type="RefSeq" id="WP_183617774.1">
    <property type="nucleotide sequence ID" value="NZ_CAJHAH010000004.1"/>
</dbReference>
<dbReference type="AlphaFoldDB" id="A0A839T947"/>
<feature type="active site" description="Nucleophile" evidence="9">
    <location>
        <position position="585"/>
    </location>
</feature>
<dbReference type="NCBIfam" id="TIGR00401">
    <property type="entry name" value="msrA"/>
    <property type="match status" value="1"/>
</dbReference>
<dbReference type="NCBIfam" id="TIGR00357">
    <property type="entry name" value="peptide-methionine (R)-S-oxide reductase MsrB"/>
    <property type="match status" value="1"/>
</dbReference>
<evidence type="ECO:0000256" key="3">
    <source>
        <dbReference type="ARBA" id="ARBA00023002"/>
    </source>
</evidence>
<comment type="catalytic activity">
    <reaction evidence="6 10">
        <text>L-methionyl-[protein] + [thioredoxin]-disulfide + H2O = L-methionyl-(S)-S-oxide-[protein] + [thioredoxin]-dithiol</text>
        <dbReference type="Rhea" id="RHEA:14217"/>
        <dbReference type="Rhea" id="RHEA-COMP:10698"/>
        <dbReference type="Rhea" id="RHEA-COMP:10700"/>
        <dbReference type="Rhea" id="RHEA-COMP:12313"/>
        <dbReference type="Rhea" id="RHEA-COMP:12315"/>
        <dbReference type="ChEBI" id="CHEBI:15377"/>
        <dbReference type="ChEBI" id="CHEBI:16044"/>
        <dbReference type="ChEBI" id="CHEBI:29950"/>
        <dbReference type="ChEBI" id="CHEBI:44120"/>
        <dbReference type="ChEBI" id="CHEBI:50058"/>
        <dbReference type="EC" id="1.8.4.11"/>
    </reaction>
</comment>
<comment type="similarity">
    <text evidence="2">In the N-terminal section; belongs to the MsrA Met sulfoxide reductase family.</text>
</comment>
<dbReference type="PROSITE" id="PS51790">
    <property type="entry name" value="MSRB"/>
    <property type="match status" value="1"/>
</dbReference>
<protein>
    <recommendedName>
        <fullName evidence="9 10">Multifunctional fusion protein</fullName>
    </recommendedName>
    <domain>
        <recommendedName>
            <fullName evidence="10">Peptide methionine sulfoxide reductase MsrA</fullName>
            <shortName evidence="10">Protein-methionine-S-oxide reductase</shortName>
            <ecNumber evidence="10">1.8.4.11</ecNumber>
        </recommendedName>
        <alternativeName>
            <fullName evidence="10">Peptide-methionine (S)-S-oxide reductase</fullName>
            <shortName evidence="10">Peptide Met(O) reductase</shortName>
        </alternativeName>
    </domain>
    <domain>
        <recommendedName>
            <fullName evidence="9">Peptide methionine sulfoxide reductase MsrB</fullName>
            <ecNumber evidence="9">1.8.4.12</ecNumber>
        </recommendedName>
        <alternativeName>
            <fullName evidence="9">Peptide-methionine (R)-S-oxide reductase</fullName>
        </alternativeName>
    </domain>
</protein>
<evidence type="ECO:0000259" key="12">
    <source>
        <dbReference type="PROSITE" id="PS51352"/>
    </source>
</evidence>
<sequence length="616" mass="67185">MLPDKQDSKSHKKNRYHKRNNASDLATSSPRAASRWLKNVSAFGVTTVLSAGILVACGQMSSAENNAKSNGSSSANTGSQNSGVKSSRDMLPSDMLGQMQALPQLTEGLGKTGAAVIDPNKPTLIKFWASWCPLCLGTLAETEEWRTDPKFSDLNVVTVASPGHLNEKADGEFSTWYAGVQADYPKLPVLADASGELINKLGVQVYPSWAILDKNGNLVHLVKGNISAEQAYALAENADNDFAELKAGNAKPANAQPLDNNSKIETIKQKDGVYYNDKGKAINTRSIYLAGGCFWGVEAYMERVEGVVDAVSGYANGDTANPSYEQVIRGSGHAEAVKVTYDADKTDLDTILKYYLRVIDPTSLNKQGNDRGVQYRSGVYYTDKADKAVIDAALKRVQSQYKQKVVVENEPLDNFYLAEMYHQDYLAKNPNGYCHVDLSLADDKPEGSARTKLAPVSTVAETLDPKRYANFDKGALKNTLTKAQYNITQDAGTERAFSHEYDDLFAPGIYVDVVSGEPLFLSTDKYQSGCGWPSFTKPIDKQVITQHDDTAFNMVRTEIRSRVADSHLGHVFPDGPKDRGGLRYCINGGALQFIPVDVMPQSGYAPLVKLVKPAKP</sequence>
<evidence type="ECO:0000256" key="5">
    <source>
        <dbReference type="ARBA" id="ARBA00024679"/>
    </source>
</evidence>
<comment type="caution">
    <text evidence="14">The sequence shown here is derived from an EMBL/GenBank/DDBJ whole genome shotgun (WGS) entry which is preliminary data.</text>
</comment>
<feature type="region of interest" description="Disordered" evidence="11">
    <location>
        <begin position="64"/>
        <end position="91"/>
    </location>
</feature>
<dbReference type="FunFam" id="3.30.1060.10:FF:000007">
    <property type="entry name" value="Peptide methionine sulfoxide reductase msrA/msrB"/>
    <property type="match status" value="1"/>
</dbReference>
<comment type="catalytic activity">
    <reaction evidence="8 10">
        <text>[thioredoxin]-disulfide + L-methionine + H2O = L-methionine (S)-S-oxide + [thioredoxin]-dithiol</text>
        <dbReference type="Rhea" id="RHEA:19993"/>
        <dbReference type="Rhea" id="RHEA-COMP:10698"/>
        <dbReference type="Rhea" id="RHEA-COMP:10700"/>
        <dbReference type="ChEBI" id="CHEBI:15377"/>
        <dbReference type="ChEBI" id="CHEBI:29950"/>
        <dbReference type="ChEBI" id="CHEBI:50058"/>
        <dbReference type="ChEBI" id="CHEBI:57844"/>
        <dbReference type="ChEBI" id="CHEBI:58772"/>
        <dbReference type="EC" id="1.8.4.11"/>
    </reaction>
</comment>
<feature type="region of interest" description="Disordered" evidence="11">
    <location>
        <begin position="1"/>
        <end position="31"/>
    </location>
</feature>
<evidence type="ECO:0000259" key="13">
    <source>
        <dbReference type="PROSITE" id="PS51790"/>
    </source>
</evidence>
<dbReference type="InterPro" id="IPR002569">
    <property type="entry name" value="Met_Sox_Rdtase_MsrA_dom"/>
</dbReference>
<evidence type="ECO:0000256" key="1">
    <source>
        <dbReference type="ARBA" id="ARBA00008076"/>
    </source>
</evidence>
<dbReference type="Proteomes" id="UP000588111">
    <property type="component" value="Unassembled WGS sequence"/>
</dbReference>
<dbReference type="Pfam" id="PF08534">
    <property type="entry name" value="Redoxin"/>
    <property type="match status" value="1"/>
</dbReference>
<evidence type="ECO:0000256" key="10">
    <source>
        <dbReference type="HAMAP-Rule" id="MF_01401"/>
    </source>
</evidence>
<feature type="compositionally biased region" description="Polar residues" evidence="11">
    <location>
        <begin position="22"/>
        <end position="31"/>
    </location>
</feature>
<dbReference type="InterPro" id="IPR011057">
    <property type="entry name" value="Mss4-like_sf"/>
</dbReference>
<feature type="domain" description="MsrB" evidence="13">
    <location>
        <begin position="473"/>
        <end position="596"/>
    </location>
</feature>
<dbReference type="PANTHER" id="PTHR10173">
    <property type="entry name" value="METHIONINE SULFOXIDE REDUCTASE"/>
    <property type="match status" value="1"/>
</dbReference>
<dbReference type="GO" id="GO:0008113">
    <property type="term" value="F:peptide-methionine (S)-S-oxide reductase activity"/>
    <property type="evidence" value="ECO:0007669"/>
    <property type="project" value="UniProtKB-UniRule"/>
</dbReference>
<comment type="catalytic activity">
    <reaction evidence="7 9">
        <text>L-methionyl-[protein] + [thioredoxin]-disulfide + H2O = L-methionyl-(R)-S-oxide-[protein] + [thioredoxin]-dithiol</text>
        <dbReference type="Rhea" id="RHEA:24164"/>
        <dbReference type="Rhea" id="RHEA-COMP:10698"/>
        <dbReference type="Rhea" id="RHEA-COMP:10700"/>
        <dbReference type="Rhea" id="RHEA-COMP:12313"/>
        <dbReference type="Rhea" id="RHEA-COMP:12314"/>
        <dbReference type="ChEBI" id="CHEBI:15377"/>
        <dbReference type="ChEBI" id="CHEBI:16044"/>
        <dbReference type="ChEBI" id="CHEBI:29950"/>
        <dbReference type="ChEBI" id="CHEBI:45764"/>
        <dbReference type="ChEBI" id="CHEBI:50058"/>
        <dbReference type="EC" id="1.8.4.12"/>
    </reaction>
</comment>
<evidence type="ECO:0000256" key="6">
    <source>
        <dbReference type="ARBA" id="ARBA00047806"/>
    </source>
</evidence>
<evidence type="ECO:0000313" key="15">
    <source>
        <dbReference type="Proteomes" id="UP000588111"/>
    </source>
</evidence>
<dbReference type="CDD" id="cd02966">
    <property type="entry name" value="TlpA_like_family"/>
    <property type="match status" value="1"/>
</dbReference>
<keyword evidence="4" id="KW-0511">Multifunctional enzyme</keyword>
<evidence type="ECO:0000256" key="11">
    <source>
        <dbReference type="SAM" id="MobiDB-lite"/>
    </source>
</evidence>
<dbReference type="SUPFAM" id="SSF55068">
    <property type="entry name" value="Peptide methionine sulfoxide reductase"/>
    <property type="match status" value="1"/>
</dbReference>
<evidence type="ECO:0000256" key="9">
    <source>
        <dbReference type="HAMAP-Rule" id="MF_01400"/>
    </source>
</evidence>
<comment type="similarity">
    <text evidence="9">Belongs to the MsrB Met sulfoxide reductase family.</text>
</comment>
<evidence type="ECO:0000256" key="2">
    <source>
        <dbReference type="ARBA" id="ARBA00011017"/>
    </source>
</evidence>
<dbReference type="NCBIfam" id="NF010625">
    <property type="entry name" value="PRK14018.1"/>
    <property type="match status" value="1"/>
</dbReference>
<dbReference type="EC" id="1.8.4.11" evidence="10"/>
<accession>A0A839T947</accession>
<dbReference type="SUPFAM" id="SSF52833">
    <property type="entry name" value="Thioredoxin-like"/>
    <property type="match status" value="1"/>
</dbReference>
<dbReference type="InterPro" id="IPR036249">
    <property type="entry name" value="Thioredoxin-like_sf"/>
</dbReference>
<comment type="similarity">
    <text evidence="1">In the C-terminal section; belongs to the MsrB Met sulfoxide reductase family.</text>
</comment>
<organism evidence="14 15">
    <name type="scientific">Psychrobacter luti</name>
    <dbReference type="NCBI Taxonomy" id="198481"/>
    <lineage>
        <taxon>Bacteria</taxon>
        <taxon>Pseudomonadati</taxon>
        <taxon>Pseudomonadota</taxon>
        <taxon>Gammaproteobacteria</taxon>
        <taxon>Moraxellales</taxon>
        <taxon>Moraxellaceae</taxon>
        <taxon>Psychrobacter</taxon>
    </lineage>
</organism>
<dbReference type="Pfam" id="PF01625">
    <property type="entry name" value="PMSR"/>
    <property type="match status" value="1"/>
</dbReference>
<comment type="caution">
    <text evidence="9">Lacks conserved residue(s) required for the propagation of feature annotation.</text>
</comment>
<dbReference type="HAMAP" id="MF_01401">
    <property type="entry name" value="MsrA"/>
    <property type="match status" value="1"/>
</dbReference>
<dbReference type="InterPro" id="IPR028427">
    <property type="entry name" value="Met_Sox_Rdtase_MsrB"/>
</dbReference>
<comment type="function">
    <text evidence="5 10">Has an important function as a repair enzyme for proteins that have been inactivated by oxidation. Catalyzes the reversible oxidation-reduction of methionine sulfoxide in proteins to methionine.</text>
</comment>
<dbReference type="GO" id="GO:0033743">
    <property type="term" value="F:peptide-methionine (R)-S-oxide reductase activity"/>
    <property type="evidence" value="ECO:0007669"/>
    <property type="project" value="UniProtKB-UniRule"/>
</dbReference>
<dbReference type="GO" id="GO:0006979">
    <property type="term" value="P:response to oxidative stress"/>
    <property type="evidence" value="ECO:0007669"/>
    <property type="project" value="InterPro"/>
</dbReference>
<dbReference type="Gene3D" id="3.40.30.10">
    <property type="entry name" value="Glutaredoxin"/>
    <property type="match status" value="1"/>
</dbReference>
<feature type="compositionally biased region" description="Basic residues" evidence="11">
    <location>
        <begin position="10"/>
        <end position="20"/>
    </location>
</feature>
<evidence type="ECO:0000313" key="14">
    <source>
        <dbReference type="EMBL" id="MBB3105618.1"/>
    </source>
</evidence>
<dbReference type="Gene3D" id="2.170.150.20">
    <property type="entry name" value="Peptide methionine sulfoxide reductase"/>
    <property type="match status" value="1"/>
</dbReference>
<dbReference type="EMBL" id="JACHXL010000001">
    <property type="protein sequence ID" value="MBB3105618.1"/>
    <property type="molecule type" value="Genomic_DNA"/>
</dbReference>
<feature type="domain" description="Thioredoxin" evidence="12">
    <location>
        <begin position="96"/>
        <end position="240"/>
    </location>
</feature>
<dbReference type="FunFam" id="2.170.150.20:FF:000003">
    <property type="entry name" value="Peptide methionine sulfoxide reductase MsrB"/>
    <property type="match status" value="1"/>
</dbReference>
<dbReference type="InterPro" id="IPR013740">
    <property type="entry name" value="Redoxin"/>
</dbReference>
<name>A0A839T947_9GAMM</name>
<keyword evidence="15" id="KW-1185">Reference proteome</keyword>
<dbReference type="HAMAP" id="MF_01400">
    <property type="entry name" value="MsrB"/>
    <property type="match status" value="1"/>
</dbReference>
<dbReference type="EC" id="1.8.4.12" evidence="9"/>
<dbReference type="InterPro" id="IPR002579">
    <property type="entry name" value="Met_Sox_Rdtase_MsrB_dom"/>
</dbReference>
<dbReference type="InterPro" id="IPR013766">
    <property type="entry name" value="Thioredoxin_domain"/>
</dbReference>
<dbReference type="InterPro" id="IPR036509">
    <property type="entry name" value="Met_Sox_Rdtase_MsrA_sf"/>
</dbReference>
<reference evidence="14 15" key="1">
    <citation type="submission" date="2020-08" db="EMBL/GenBank/DDBJ databases">
        <title>Genomic Encyclopedia of Type Strains, Phase III (KMG-III): the genomes of soil and plant-associated and newly described type strains.</title>
        <authorList>
            <person name="Whitman W."/>
        </authorList>
    </citation>
    <scope>NUCLEOTIDE SEQUENCE [LARGE SCALE GENOMIC DNA]</scope>
    <source>
        <strain evidence="14 15">CECT 5885</strain>
    </source>
</reference>
<dbReference type="PROSITE" id="PS51352">
    <property type="entry name" value="THIOREDOXIN_2"/>
    <property type="match status" value="1"/>
</dbReference>
<evidence type="ECO:0000256" key="7">
    <source>
        <dbReference type="ARBA" id="ARBA00048488"/>
    </source>
</evidence>
<feature type="compositionally biased region" description="Low complexity" evidence="11">
    <location>
        <begin position="64"/>
        <end position="83"/>
    </location>
</feature>
<dbReference type="GO" id="GO:0030091">
    <property type="term" value="P:protein repair"/>
    <property type="evidence" value="ECO:0007669"/>
    <property type="project" value="InterPro"/>
</dbReference>